<organism evidence="2 3">
    <name type="scientific">Rubus argutus</name>
    <name type="common">Southern blackberry</name>
    <dbReference type="NCBI Taxonomy" id="59490"/>
    <lineage>
        <taxon>Eukaryota</taxon>
        <taxon>Viridiplantae</taxon>
        <taxon>Streptophyta</taxon>
        <taxon>Embryophyta</taxon>
        <taxon>Tracheophyta</taxon>
        <taxon>Spermatophyta</taxon>
        <taxon>Magnoliopsida</taxon>
        <taxon>eudicotyledons</taxon>
        <taxon>Gunneridae</taxon>
        <taxon>Pentapetalae</taxon>
        <taxon>rosids</taxon>
        <taxon>fabids</taxon>
        <taxon>Rosales</taxon>
        <taxon>Rosaceae</taxon>
        <taxon>Rosoideae</taxon>
        <taxon>Rosoideae incertae sedis</taxon>
        <taxon>Rubus</taxon>
    </lineage>
</organism>
<evidence type="ECO:0000313" key="2">
    <source>
        <dbReference type="EMBL" id="KAK9913305.1"/>
    </source>
</evidence>
<dbReference type="Proteomes" id="UP001457282">
    <property type="component" value="Unassembled WGS sequence"/>
</dbReference>
<keyword evidence="3" id="KW-1185">Reference proteome</keyword>
<name>A0AAW1VZE1_RUBAR</name>
<gene>
    <name evidence="2" type="ORF">M0R45_037126</name>
</gene>
<sequence length="258" mass="28909">MTERSLMGLDYLTLGIHNRPKTQKPIPRLASARVLAWDSAFFTSPGVLEPEELFQTMNSEEMDRKISSNAINLLGKEEEILLPSESLEPKRTRKFGSSTFRKTLAWDNAFYTSPGVLDPEELSIVNRGFKKCETQKLPGVKEVWRAAESVYTIESGSSSLSSLEFELIKDEDERSSMQKPTSLESKRGRCLQNVASKKTDASSRMRMKAMSTSQSRSLNVDQQERTLKEVLISSQRRLAAGSGKFSSTASLKPPKIFS</sequence>
<evidence type="ECO:0000313" key="3">
    <source>
        <dbReference type="Proteomes" id="UP001457282"/>
    </source>
</evidence>
<feature type="region of interest" description="Disordered" evidence="1">
    <location>
        <begin position="237"/>
        <end position="258"/>
    </location>
</feature>
<dbReference type="InterPro" id="IPR045882">
    <property type="entry name" value="GPT1/2"/>
</dbReference>
<feature type="compositionally biased region" description="Polar residues" evidence="1">
    <location>
        <begin position="210"/>
        <end position="221"/>
    </location>
</feature>
<dbReference type="EMBL" id="JBEDUW010000007">
    <property type="protein sequence ID" value="KAK9913305.1"/>
    <property type="molecule type" value="Genomic_DNA"/>
</dbReference>
<dbReference type="GO" id="GO:0008017">
    <property type="term" value="F:microtubule binding"/>
    <property type="evidence" value="ECO:0007669"/>
    <property type="project" value="InterPro"/>
</dbReference>
<protein>
    <submittedName>
        <fullName evidence="2">Uncharacterized protein</fullName>
    </submittedName>
</protein>
<proteinExistence type="predicted"/>
<reference evidence="2 3" key="1">
    <citation type="journal article" date="2023" name="G3 (Bethesda)">
        <title>A chromosome-length genome assembly and annotation of blackberry (Rubus argutus, cv. 'Hillquist').</title>
        <authorList>
            <person name="Bruna T."/>
            <person name="Aryal R."/>
            <person name="Dudchenko O."/>
            <person name="Sargent D.J."/>
            <person name="Mead D."/>
            <person name="Buti M."/>
            <person name="Cavallini A."/>
            <person name="Hytonen T."/>
            <person name="Andres J."/>
            <person name="Pham M."/>
            <person name="Weisz D."/>
            <person name="Mascagni F."/>
            <person name="Usai G."/>
            <person name="Natali L."/>
            <person name="Bassil N."/>
            <person name="Fernandez G.E."/>
            <person name="Lomsadze A."/>
            <person name="Armour M."/>
            <person name="Olukolu B."/>
            <person name="Poorten T."/>
            <person name="Britton C."/>
            <person name="Davik J."/>
            <person name="Ashrafi H."/>
            <person name="Aiden E.L."/>
            <person name="Borodovsky M."/>
            <person name="Worthington M."/>
        </authorList>
    </citation>
    <scope>NUCLEOTIDE SEQUENCE [LARGE SCALE GENOMIC DNA]</scope>
    <source>
        <strain evidence="2">PI 553951</strain>
    </source>
</reference>
<feature type="region of interest" description="Disordered" evidence="1">
    <location>
        <begin position="171"/>
        <end position="222"/>
    </location>
</feature>
<dbReference type="PANTHER" id="PTHR33737">
    <property type="entry name" value="OS05G0121800 PROTEIN"/>
    <property type="match status" value="1"/>
</dbReference>
<accession>A0AAW1VZE1</accession>
<dbReference type="AlphaFoldDB" id="A0AAW1VZE1"/>
<comment type="caution">
    <text evidence="2">The sequence shown here is derived from an EMBL/GenBank/DDBJ whole genome shotgun (WGS) entry which is preliminary data.</text>
</comment>
<evidence type="ECO:0000256" key="1">
    <source>
        <dbReference type="SAM" id="MobiDB-lite"/>
    </source>
</evidence>
<dbReference type="PANTHER" id="PTHR33737:SF23">
    <property type="entry name" value="DUF3741 DOMAIN-CONTAINING PROTEIN"/>
    <property type="match status" value="1"/>
</dbReference>